<gene>
    <name evidence="2" type="ORF">OSTQU699_LOCUS5020</name>
</gene>
<dbReference type="InterPro" id="IPR004843">
    <property type="entry name" value="Calcineurin-like_PHP"/>
</dbReference>
<comment type="caution">
    <text evidence="2">The sequence shown here is derived from an EMBL/GenBank/DDBJ whole genome shotgun (WGS) entry which is preliminary data.</text>
</comment>
<sequence>MSLRPLYPWARIVIPRPTCVAHLSQFNVPWGRAHGTLARYTGVRAAGAVELDQGSSPEGLGGISQVHGGMGAAFEKSCRLVSRWVVFSDLHVSSKTLDTCMAVLRRVREEAEERSAGIVFLGDFWHHRGVLPVEPLNLILEELQSWRAPTILMPGNHDQARPYNGGSRPQECTRCEGHLRACRCGTWRWEDG</sequence>
<dbReference type="Pfam" id="PF00149">
    <property type="entry name" value="Metallophos"/>
    <property type="match status" value="1"/>
</dbReference>
<dbReference type="CDD" id="cd00838">
    <property type="entry name" value="MPP_superfamily"/>
    <property type="match status" value="1"/>
</dbReference>
<protein>
    <recommendedName>
        <fullName evidence="1">Calcineurin-like phosphoesterase domain-containing protein</fullName>
    </recommendedName>
</protein>
<organism evidence="2 3">
    <name type="scientific">Ostreobium quekettii</name>
    <dbReference type="NCBI Taxonomy" id="121088"/>
    <lineage>
        <taxon>Eukaryota</taxon>
        <taxon>Viridiplantae</taxon>
        <taxon>Chlorophyta</taxon>
        <taxon>core chlorophytes</taxon>
        <taxon>Ulvophyceae</taxon>
        <taxon>TCBD clade</taxon>
        <taxon>Bryopsidales</taxon>
        <taxon>Ostreobineae</taxon>
        <taxon>Ostreobiaceae</taxon>
        <taxon>Ostreobium</taxon>
    </lineage>
</organism>
<keyword evidence="3" id="KW-1185">Reference proteome</keyword>
<dbReference type="InterPro" id="IPR029052">
    <property type="entry name" value="Metallo-depent_PP-like"/>
</dbReference>
<dbReference type="Gene3D" id="3.60.21.10">
    <property type="match status" value="1"/>
</dbReference>
<reference evidence="2" key="1">
    <citation type="submission" date="2020-12" db="EMBL/GenBank/DDBJ databases">
        <authorList>
            <person name="Iha C."/>
        </authorList>
    </citation>
    <scope>NUCLEOTIDE SEQUENCE</scope>
</reference>
<dbReference type="OrthoDB" id="18797at2759"/>
<dbReference type="Proteomes" id="UP000708148">
    <property type="component" value="Unassembled WGS sequence"/>
</dbReference>
<evidence type="ECO:0000259" key="1">
    <source>
        <dbReference type="Pfam" id="PF00149"/>
    </source>
</evidence>
<accession>A0A8S1IX18</accession>
<dbReference type="AlphaFoldDB" id="A0A8S1IX18"/>
<proteinExistence type="predicted"/>
<dbReference type="GO" id="GO:0016787">
    <property type="term" value="F:hydrolase activity"/>
    <property type="evidence" value="ECO:0007669"/>
    <property type="project" value="InterPro"/>
</dbReference>
<dbReference type="SUPFAM" id="SSF56300">
    <property type="entry name" value="Metallo-dependent phosphatases"/>
    <property type="match status" value="1"/>
</dbReference>
<feature type="domain" description="Calcineurin-like phosphoesterase" evidence="1">
    <location>
        <begin position="85"/>
        <end position="165"/>
    </location>
</feature>
<evidence type="ECO:0000313" key="2">
    <source>
        <dbReference type="EMBL" id="CAD7699661.1"/>
    </source>
</evidence>
<dbReference type="EMBL" id="CAJHUC010001084">
    <property type="protein sequence ID" value="CAD7699661.1"/>
    <property type="molecule type" value="Genomic_DNA"/>
</dbReference>
<name>A0A8S1IX18_9CHLO</name>
<evidence type="ECO:0000313" key="3">
    <source>
        <dbReference type="Proteomes" id="UP000708148"/>
    </source>
</evidence>